<dbReference type="SUPFAM" id="SSF50475">
    <property type="entry name" value="FMN-binding split barrel"/>
    <property type="match status" value="1"/>
</dbReference>
<reference evidence="1 2" key="1">
    <citation type="submission" date="2021-01" db="EMBL/GenBank/DDBJ databases">
        <title>Whole genome shotgun sequence of Microbispora corallina NBRC 16416.</title>
        <authorList>
            <person name="Komaki H."/>
            <person name="Tamura T."/>
        </authorList>
    </citation>
    <scope>NUCLEOTIDE SEQUENCE [LARGE SCALE GENOMIC DNA]</scope>
    <source>
        <strain evidence="1 2">NBRC 16416</strain>
    </source>
</reference>
<evidence type="ECO:0000313" key="2">
    <source>
        <dbReference type="Proteomes" id="UP000603904"/>
    </source>
</evidence>
<name>A0ABQ4FZ40_9ACTN</name>
<sequence>MAFATAEETYPACQHRGRLATVAPDGTPQNNPVGFHHNAGLGTIDIFGSGMESSGARPGLHVRDIAREEAGQ</sequence>
<organism evidence="1 2">
    <name type="scientific">Microbispora corallina</name>
    <dbReference type="NCBI Taxonomy" id="83302"/>
    <lineage>
        <taxon>Bacteria</taxon>
        <taxon>Bacillati</taxon>
        <taxon>Actinomycetota</taxon>
        <taxon>Actinomycetes</taxon>
        <taxon>Streptosporangiales</taxon>
        <taxon>Streptosporangiaceae</taxon>
        <taxon>Microbispora</taxon>
    </lineage>
</organism>
<evidence type="ECO:0000313" key="1">
    <source>
        <dbReference type="EMBL" id="GIH40094.1"/>
    </source>
</evidence>
<dbReference type="EMBL" id="BOOC01000011">
    <property type="protein sequence ID" value="GIH40094.1"/>
    <property type="molecule type" value="Genomic_DNA"/>
</dbReference>
<keyword evidence="2" id="KW-1185">Reference proteome</keyword>
<dbReference type="Proteomes" id="UP000603904">
    <property type="component" value="Unassembled WGS sequence"/>
</dbReference>
<dbReference type="InterPro" id="IPR012349">
    <property type="entry name" value="Split_barrel_FMN-bd"/>
</dbReference>
<gene>
    <name evidence="1" type="ORF">Mco01_30940</name>
</gene>
<dbReference type="Gene3D" id="2.30.110.10">
    <property type="entry name" value="Electron Transport, Fmn-binding Protein, Chain A"/>
    <property type="match status" value="1"/>
</dbReference>
<accession>A0ABQ4FZ40</accession>
<proteinExistence type="predicted"/>
<dbReference type="RefSeq" id="WP_204057546.1">
    <property type="nucleotide sequence ID" value="NZ_BAAAGP010000027.1"/>
</dbReference>
<comment type="caution">
    <text evidence="1">The sequence shown here is derived from an EMBL/GenBank/DDBJ whole genome shotgun (WGS) entry which is preliminary data.</text>
</comment>
<protein>
    <submittedName>
        <fullName evidence="1">Uncharacterized protein</fullName>
    </submittedName>
</protein>